<feature type="compositionally biased region" description="Low complexity" evidence="2">
    <location>
        <begin position="277"/>
        <end position="295"/>
    </location>
</feature>
<proteinExistence type="predicted"/>
<evidence type="ECO:0000256" key="2">
    <source>
        <dbReference type="SAM" id="MobiDB-lite"/>
    </source>
</evidence>
<feature type="compositionally biased region" description="Gly residues" evidence="2">
    <location>
        <begin position="589"/>
        <end position="601"/>
    </location>
</feature>
<name>A0ABU7S9R7_9ACTN</name>
<evidence type="ECO:0000313" key="3">
    <source>
        <dbReference type="EMBL" id="MEE6306676.1"/>
    </source>
</evidence>
<evidence type="ECO:0000313" key="4">
    <source>
        <dbReference type="Proteomes" id="UP001339911"/>
    </source>
</evidence>
<comment type="caution">
    <text evidence="3">The sequence shown here is derived from an EMBL/GenBank/DDBJ whole genome shotgun (WGS) entry which is preliminary data.</text>
</comment>
<dbReference type="Pfam" id="PF13365">
    <property type="entry name" value="Trypsin_2"/>
    <property type="match status" value="1"/>
</dbReference>
<dbReference type="SUPFAM" id="SSF50494">
    <property type="entry name" value="Trypsin-like serine proteases"/>
    <property type="match status" value="1"/>
</dbReference>
<feature type="coiled-coil region" evidence="1">
    <location>
        <begin position="457"/>
        <end position="491"/>
    </location>
</feature>
<feature type="region of interest" description="Disordered" evidence="2">
    <location>
        <begin position="581"/>
        <end position="601"/>
    </location>
</feature>
<keyword evidence="3" id="KW-0378">Hydrolase</keyword>
<feature type="region of interest" description="Disordered" evidence="2">
    <location>
        <begin position="276"/>
        <end position="295"/>
    </location>
</feature>
<dbReference type="EMBL" id="JAZGQL010000005">
    <property type="protein sequence ID" value="MEE6306676.1"/>
    <property type="molecule type" value="Genomic_DNA"/>
</dbReference>
<dbReference type="Proteomes" id="UP001339911">
    <property type="component" value="Unassembled WGS sequence"/>
</dbReference>
<sequence length="601" mass="63748">MSHSGSAQWRACIRDDRAAIRGAGIVLGDRHVLTCAHILLPQIPGAEVGRPEQDFQVDLVGRRAAGPPARGWVVDGCWKPPQDDQRADLALLGLAEPLPYGTGPVLRRLPSGARRTVRMFGFPSTVPTGVWARARLAGDGGPGGEWIQLDSEPTGPAVEPGFSGTAVFDEETDHVLGIVVSYLAGRGSALSWMIPVETIIRYLPVVRDWVSGDSAVDASFAVPIGPVATDESVVRQLTDFLAPGAPPDSRIIVTAPGSAAHAALRDVVLRTSREFRPAGTDRGGPAPAAAGESPPGRIDLALDVAGRTVAEVASRIVNWMSVGADPEKSLADSMAGEPPPMNLVLDGVDRAVDPAALVAEVVRPIAERVAGRDLRLLLAFHDDRAPSLGYAALELLAARITEVRAAEQAARERYAYVAARVRPVPAPTPHEPGLRLRLTALRAAAAQPGDSPLLPAVESCRRKADRALDAARQVRRELGALLDERDRMRDRLDGYRAGVPAPLREDPELTALYREAHEALWRGPADLAACAVLVDRYATTIRRRAGGVHDRPVAGMDDRVVGVHDRPVTGMDDRVVGVDDAVGVDEPGSRGGRGDGPGAAR</sequence>
<dbReference type="GO" id="GO:0008233">
    <property type="term" value="F:peptidase activity"/>
    <property type="evidence" value="ECO:0007669"/>
    <property type="project" value="UniProtKB-KW"/>
</dbReference>
<reference evidence="3 4" key="1">
    <citation type="submission" date="2024-01" db="EMBL/GenBank/DDBJ databases">
        <title>Genome insights into Plantactinospora veratri sp. nov.</title>
        <authorList>
            <person name="Wang L."/>
        </authorList>
    </citation>
    <scope>NUCLEOTIDE SEQUENCE [LARGE SCALE GENOMIC DNA]</scope>
    <source>
        <strain evidence="3 4">NEAU-FHS4</strain>
    </source>
</reference>
<dbReference type="GO" id="GO:0006508">
    <property type="term" value="P:proteolysis"/>
    <property type="evidence" value="ECO:0007669"/>
    <property type="project" value="UniProtKB-KW"/>
</dbReference>
<protein>
    <submittedName>
        <fullName evidence="3">Serine protease</fullName>
    </submittedName>
</protein>
<gene>
    <name evidence="3" type="ORF">V1634_07545</name>
</gene>
<dbReference type="InterPro" id="IPR009003">
    <property type="entry name" value="Peptidase_S1_PA"/>
</dbReference>
<keyword evidence="3" id="KW-0645">Protease</keyword>
<keyword evidence="1" id="KW-0175">Coiled coil</keyword>
<keyword evidence="4" id="KW-1185">Reference proteome</keyword>
<dbReference type="RefSeq" id="WP_331207013.1">
    <property type="nucleotide sequence ID" value="NZ_JAZGQL010000005.1"/>
</dbReference>
<dbReference type="Gene3D" id="2.40.10.120">
    <property type="match status" value="1"/>
</dbReference>
<organism evidence="3 4">
    <name type="scientific">Plantactinospora veratri</name>
    <dbReference type="NCBI Taxonomy" id="1436122"/>
    <lineage>
        <taxon>Bacteria</taxon>
        <taxon>Bacillati</taxon>
        <taxon>Actinomycetota</taxon>
        <taxon>Actinomycetes</taxon>
        <taxon>Micromonosporales</taxon>
        <taxon>Micromonosporaceae</taxon>
        <taxon>Plantactinospora</taxon>
    </lineage>
</organism>
<evidence type="ECO:0000256" key="1">
    <source>
        <dbReference type="SAM" id="Coils"/>
    </source>
</evidence>
<accession>A0ABU7S9R7</accession>